<proteinExistence type="predicted"/>
<feature type="region of interest" description="Disordered" evidence="1">
    <location>
        <begin position="32"/>
        <end position="119"/>
    </location>
</feature>
<reference evidence="2" key="1">
    <citation type="submission" date="2022-04" db="EMBL/GenBank/DDBJ databases">
        <title>Lysobacter sp. CAU 1642 isolated from sea sand.</title>
        <authorList>
            <person name="Kim W."/>
        </authorList>
    </citation>
    <scope>NUCLEOTIDE SEQUENCE</scope>
    <source>
        <strain evidence="2">CAU 1642</strain>
    </source>
</reference>
<evidence type="ECO:0000313" key="2">
    <source>
        <dbReference type="EMBL" id="MCK7593772.1"/>
    </source>
</evidence>
<evidence type="ECO:0000313" key="3">
    <source>
        <dbReference type="Proteomes" id="UP001431449"/>
    </source>
</evidence>
<protein>
    <submittedName>
        <fullName evidence="2">Uncharacterized protein</fullName>
    </submittedName>
</protein>
<sequence>MTVTPKRWTRLGEALIVTGAIGLAAQGMAPAEAHASGHAASHAEAEGGESGELGEHAGHGARANQQAGQGEGEGSGGEGEGAGGEAEGSGGEGEGSGGEGEAAGGEGEGEGEGEGAATGADLSRDDAAYLTHLGLVRGHLLVGTRLYAEGAAGMADMHMKHPGDELYTAVKPAMDARAAKDFSVALSALADAVTRRAPKAEVEAAHAALERAVVEAQSVVAAGSPEALPVVLGTVVGLLREAAAEYALGVKDGRIANLHEFQDAYGFTRIARRWIEGLSPAQRARAPEAIERIESQLDALLATAWPSVVEPGTLKTSAADLYGALARIELAAAAVR</sequence>
<keyword evidence="3" id="KW-1185">Reference proteome</keyword>
<feature type="compositionally biased region" description="Gly residues" evidence="1">
    <location>
        <begin position="69"/>
        <end position="106"/>
    </location>
</feature>
<accession>A0ABT0GIC6</accession>
<feature type="compositionally biased region" description="Low complexity" evidence="1">
    <location>
        <begin position="32"/>
        <end position="42"/>
    </location>
</feature>
<evidence type="ECO:0000256" key="1">
    <source>
        <dbReference type="SAM" id="MobiDB-lite"/>
    </source>
</evidence>
<name>A0ABT0GIC6_9GAMM</name>
<organism evidence="2 3">
    <name type="scientific">Pseudomarimonas salicorniae</name>
    <dbReference type="NCBI Taxonomy" id="2933270"/>
    <lineage>
        <taxon>Bacteria</taxon>
        <taxon>Pseudomonadati</taxon>
        <taxon>Pseudomonadota</taxon>
        <taxon>Gammaproteobacteria</taxon>
        <taxon>Lysobacterales</taxon>
        <taxon>Lysobacteraceae</taxon>
        <taxon>Pseudomarimonas</taxon>
    </lineage>
</organism>
<dbReference type="EMBL" id="JALNMH010000006">
    <property type="protein sequence ID" value="MCK7593772.1"/>
    <property type="molecule type" value="Genomic_DNA"/>
</dbReference>
<comment type="caution">
    <text evidence="2">The sequence shown here is derived from an EMBL/GenBank/DDBJ whole genome shotgun (WGS) entry which is preliminary data.</text>
</comment>
<dbReference type="RefSeq" id="WP_248208091.1">
    <property type="nucleotide sequence ID" value="NZ_JALNMH010000006.1"/>
</dbReference>
<dbReference type="Proteomes" id="UP001431449">
    <property type="component" value="Unassembled WGS sequence"/>
</dbReference>
<gene>
    <name evidence="2" type="ORF">M0G41_08825</name>
</gene>